<organism evidence="1 2">
    <name type="scientific">Verticillium dahliae (strain VdLs.17 / ATCC MYA-4575 / FGSC 10137)</name>
    <name type="common">Verticillium wilt</name>
    <dbReference type="NCBI Taxonomy" id="498257"/>
    <lineage>
        <taxon>Eukaryota</taxon>
        <taxon>Fungi</taxon>
        <taxon>Dikarya</taxon>
        <taxon>Ascomycota</taxon>
        <taxon>Pezizomycotina</taxon>
        <taxon>Sordariomycetes</taxon>
        <taxon>Hypocreomycetidae</taxon>
        <taxon>Glomerellales</taxon>
        <taxon>Plectosphaerellaceae</taxon>
        <taxon>Verticillium</taxon>
    </lineage>
</organism>
<evidence type="ECO:0000313" key="2">
    <source>
        <dbReference type="Proteomes" id="UP000001611"/>
    </source>
</evidence>
<evidence type="ECO:0000313" key="1">
    <source>
        <dbReference type="EMBL" id="EGY22986.1"/>
    </source>
</evidence>
<dbReference type="EMBL" id="DS572701">
    <property type="protein sequence ID" value="EGY22986.1"/>
    <property type="molecule type" value="Genomic_DNA"/>
</dbReference>
<dbReference type="KEGG" id="vda:VDAG_04424"/>
<accession>G2X2A0</accession>
<dbReference type="InParanoid" id="G2X2A0"/>
<proteinExistence type="predicted"/>
<sequence>MTETPPMQCNAWFLHFIVGEIVYDDEVIDWFNGEGVSHMQSEGV</sequence>
<reference evidence="1 2" key="1">
    <citation type="submission" date="2008-03" db="EMBL/GenBank/DDBJ databases">
        <title>The Genome Sequence of Verticillium dahliae VdLs.17.</title>
        <authorList>
            <consortium name="The Broad Institute Genome Sequencing Platform"/>
            <person name="Ma L.-J.J."/>
            <person name="Klosterman S.J."/>
            <person name="Subbarao K."/>
            <person name="Dobinson K."/>
            <person name="Veronese P."/>
            <person name="Kang S."/>
            <person name="Gold S.E."/>
            <person name="Young S."/>
            <person name="Jaffe D."/>
            <person name="Gnerre S."/>
            <person name="Berlin A."/>
            <person name="Heiman D."/>
            <person name="Hepburn T."/>
            <person name="Sykes S."/>
            <person name="Alvarado L."/>
            <person name="Kodira C.D."/>
            <person name="Lander E."/>
            <person name="Galagan J."/>
            <person name="Nusbaum C."/>
            <person name="Birren B."/>
        </authorList>
    </citation>
    <scope>NUCLEOTIDE SEQUENCE [LARGE SCALE GENOMIC DNA]</scope>
    <source>
        <strain evidence="2">VdLs.17 / ATCC MYA-4575 / FGSC 10137</strain>
    </source>
</reference>
<keyword evidence="2" id="KW-1185">Reference proteome</keyword>
<dbReference type="RefSeq" id="XP_009649166.1">
    <property type="nucleotide sequence ID" value="XM_009650871.1"/>
</dbReference>
<gene>
    <name evidence="1" type="ORF">VDAG_04424</name>
</gene>
<dbReference type="HOGENOM" id="CLU_3224916_0_0_1"/>
<dbReference type="Proteomes" id="UP000001611">
    <property type="component" value="Chromosome 1"/>
</dbReference>
<dbReference type="GeneID" id="20705887"/>
<dbReference type="AlphaFoldDB" id="G2X2A0"/>
<protein>
    <submittedName>
        <fullName evidence="1">Uncharacterized protein</fullName>
    </submittedName>
</protein>
<name>G2X2A0_VERDV</name>